<evidence type="ECO:0000313" key="3">
    <source>
        <dbReference type="WBParaSite" id="PTRK_0001114000.1"/>
    </source>
</evidence>
<feature type="signal peptide" evidence="1">
    <location>
        <begin position="1"/>
        <end position="18"/>
    </location>
</feature>
<organism evidence="2 3">
    <name type="scientific">Parastrongyloides trichosuri</name>
    <name type="common">Possum-specific nematode worm</name>
    <dbReference type="NCBI Taxonomy" id="131310"/>
    <lineage>
        <taxon>Eukaryota</taxon>
        <taxon>Metazoa</taxon>
        <taxon>Ecdysozoa</taxon>
        <taxon>Nematoda</taxon>
        <taxon>Chromadorea</taxon>
        <taxon>Rhabditida</taxon>
        <taxon>Tylenchina</taxon>
        <taxon>Panagrolaimomorpha</taxon>
        <taxon>Strongyloidoidea</taxon>
        <taxon>Strongyloididae</taxon>
        <taxon>Parastrongyloides</taxon>
    </lineage>
</organism>
<name>A0A0N4ZRK4_PARTI</name>
<proteinExistence type="predicted"/>
<protein>
    <submittedName>
        <fullName evidence="3">Dynein light chain</fullName>
    </submittedName>
</protein>
<sequence length="160" mass="18568">MIKILLILIFIIVKKTSTIQNCPMTPIKDVILRASEVATDDAPLQMQIIRKIMEDMYGGSWGVIIISDISLISDTIHWTIPDSKNEDDSPAFCLQVQKKWQYNVFRTGEKDNDDRMKIEDVIREIKEQKIVPKKITSSEFDKKLTNDLGKKWFLRLSETH</sequence>
<feature type="chain" id="PRO_5005892304" evidence="1">
    <location>
        <begin position="19"/>
        <end position="160"/>
    </location>
</feature>
<keyword evidence="1" id="KW-0732">Signal</keyword>
<evidence type="ECO:0000313" key="2">
    <source>
        <dbReference type="Proteomes" id="UP000038045"/>
    </source>
</evidence>
<reference evidence="3" key="1">
    <citation type="submission" date="2017-02" db="UniProtKB">
        <authorList>
            <consortium name="WormBaseParasite"/>
        </authorList>
    </citation>
    <scope>IDENTIFICATION</scope>
</reference>
<accession>A0A0N4ZRK4</accession>
<dbReference type="AlphaFoldDB" id="A0A0N4ZRK4"/>
<dbReference type="Proteomes" id="UP000038045">
    <property type="component" value="Unplaced"/>
</dbReference>
<evidence type="ECO:0000256" key="1">
    <source>
        <dbReference type="SAM" id="SignalP"/>
    </source>
</evidence>
<keyword evidence="2" id="KW-1185">Reference proteome</keyword>
<dbReference type="WBParaSite" id="PTRK_0001114000.1">
    <property type="protein sequence ID" value="PTRK_0001114000.1"/>
    <property type="gene ID" value="PTRK_0001114000"/>
</dbReference>